<dbReference type="SUPFAM" id="SSF47413">
    <property type="entry name" value="lambda repressor-like DNA-binding domains"/>
    <property type="match status" value="1"/>
</dbReference>
<dbReference type="Pfam" id="PF01381">
    <property type="entry name" value="HTH_3"/>
    <property type="match status" value="1"/>
</dbReference>
<dbReference type="InterPro" id="IPR010982">
    <property type="entry name" value="Lambda_DNA-bd_dom_sf"/>
</dbReference>
<dbReference type="InterPro" id="IPR050807">
    <property type="entry name" value="TransReg_Diox_bact_type"/>
</dbReference>
<evidence type="ECO:0000259" key="2">
    <source>
        <dbReference type="PROSITE" id="PS50943"/>
    </source>
</evidence>
<protein>
    <submittedName>
        <fullName evidence="3">Cupin domain-containing protein</fullName>
    </submittedName>
</protein>
<dbReference type="Pfam" id="PF07883">
    <property type="entry name" value="Cupin_2"/>
    <property type="match status" value="1"/>
</dbReference>
<reference evidence="3 4" key="1">
    <citation type="submission" date="2022-06" db="EMBL/GenBank/DDBJ databases">
        <title>Isolation of gut microbiota from human fecal samples.</title>
        <authorList>
            <person name="Pamer E.G."/>
            <person name="Barat B."/>
            <person name="Waligurski E."/>
            <person name="Medina S."/>
            <person name="Paddock L."/>
            <person name="Mostad J."/>
        </authorList>
    </citation>
    <scope>NUCLEOTIDE SEQUENCE [LARGE SCALE GENOMIC DNA]</scope>
    <source>
        <strain evidence="3 4">DFI.9.73</strain>
    </source>
</reference>
<dbReference type="CDD" id="cd00093">
    <property type="entry name" value="HTH_XRE"/>
    <property type="match status" value="1"/>
</dbReference>
<dbReference type="Gene3D" id="1.10.260.40">
    <property type="entry name" value="lambda repressor-like DNA-binding domains"/>
    <property type="match status" value="1"/>
</dbReference>
<evidence type="ECO:0000313" key="4">
    <source>
        <dbReference type="Proteomes" id="UP001524473"/>
    </source>
</evidence>
<keyword evidence="4" id="KW-1185">Reference proteome</keyword>
<feature type="domain" description="HTH cro/C1-type" evidence="2">
    <location>
        <begin position="11"/>
        <end position="65"/>
    </location>
</feature>
<dbReference type="InterPro" id="IPR013096">
    <property type="entry name" value="Cupin_2"/>
</dbReference>
<proteinExistence type="predicted"/>
<dbReference type="PANTHER" id="PTHR46797:SF25">
    <property type="entry name" value="TRANSCRIPTIONAL REGULATOR"/>
    <property type="match status" value="1"/>
</dbReference>
<dbReference type="PANTHER" id="PTHR46797">
    <property type="entry name" value="HTH-TYPE TRANSCRIPTIONAL REGULATOR"/>
    <property type="match status" value="1"/>
</dbReference>
<organism evidence="3 4">
    <name type="scientific">Neglectibacter timonensis</name>
    <dbReference type="NCBI Taxonomy" id="1776382"/>
    <lineage>
        <taxon>Bacteria</taxon>
        <taxon>Bacillati</taxon>
        <taxon>Bacillota</taxon>
        <taxon>Clostridia</taxon>
        <taxon>Eubacteriales</taxon>
        <taxon>Oscillospiraceae</taxon>
        <taxon>Neglectibacter</taxon>
    </lineage>
</organism>
<dbReference type="GeneID" id="90533631"/>
<dbReference type="SUPFAM" id="SSF51182">
    <property type="entry name" value="RmlC-like cupins"/>
    <property type="match status" value="1"/>
</dbReference>
<dbReference type="EMBL" id="JANFZH010000009">
    <property type="protein sequence ID" value="MCQ4839323.1"/>
    <property type="molecule type" value="Genomic_DNA"/>
</dbReference>
<evidence type="ECO:0000256" key="1">
    <source>
        <dbReference type="ARBA" id="ARBA00023125"/>
    </source>
</evidence>
<dbReference type="Proteomes" id="UP001524473">
    <property type="component" value="Unassembled WGS sequence"/>
</dbReference>
<name>A0ABT1RXM4_9FIRM</name>
<dbReference type="RefSeq" id="WP_082942306.1">
    <property type="nucleotide sequence ID" value="NZ_CABKVV010000014.1"/>
</dbReference>
<dbReference type="InterPro" id="IPR011051">
    <property type="entry name" value="RmlC_Cupin_sf"/>
</dbReference>
<dbReference type="InterPro" id="IPR014710">
    <property type="entry name" value="RmlC-like_jellyroll"/>
</dbReference>
<sequence length="197" mass="22200">MDTNMAIGAKVKALRTEKKMTLKQLSEGSGLSVGFLSQFERGLSSIALDSLEKLSEILDSPLSELFEEHTGRRSADPVVHGIDLQFTEISPRIYQSILRTPDASYDMLPRVFTLFPFDSEEDGLEMYSHEGEEFVYVLEGVVTFFLEDAQYLLYPGDSIHIASTRPHNWANRTARTARILTLNTPNPLHHKSGQTEH</sequence>
<dbReference type="PROSITE" id="PS50943">
    <property type="entry name" value="HTH_CROC1"/>
    <property type="match status" value="1"/>
</dbReference>
<dbReference type="SMART" id="SM00530">
    <property type="entry name" value="HTH_XRE"/>
    <property type="match status" value="1"/>
</dbReference>
<keyword evidence="1" id="KW-0238">DNA-binding</keyword>
<evidence type="ECO:0000313" key="3">
    <source>
        <dbReference type="EMBL" id="MCQ4839323.1"/>
    </source>
</evidence>
<dbReference type="CDD" id="cd02209">
    <property type="entry name" value="cupin_XRE_C"/>
    <property type="match status" value="1"/>
</dbReference>
<accession>A0ABT1RXM4</accession>
<gene>
    <name evidence="3" type="ORF">NE695_05260</name>
</gene>
<comment type="caution">
    <text evidence="3">The sequence shown here is derived from an EMBL/GenBank/DDBJ whole genome shotgun (WGS) entry which is preliminary data.</text>
</comment>
<dbReference type="InterPro" id="IPR001387">
    <property type="entry name" value="Cro/C1-type_HTH"/>
</dbReference>
<dbReference type="Gene3D" id="2.60.120.10">
    <property type="entry name" value="Jelly Rolls"/>
    <property type="match status" value="1"/>
</dbReference>